<organism evidence="2 3">
    <name type="scientific">Asanoa iriomotensis</name>
    <dbReference type="NCBI Taxonomy" id="234613"/>
    <lineage>
        <taxon>Bacteria</taxon>
        <taxon>Bacillati</taxon>
        <taxon>Actinomycetota</taxon>
        <taxon>Actinomycetes</taxon>
        <taxon>Micromonosporales</taxon>
        <taxon>Micromonosporaceae</taxon>
        <taxon>Asanoa</taxon>
    </lineage>
</organism>
<evidence type="ECO:0000313" key="3">
    <source>
        <dbReference type="Proteomes" id="UP000624325"/>
    </source>
</evidence>
<dbReference type="RefSeq" id="WP_203702557.1">
    <property type="nucleotide sequence ID" value="NZ_BAAALU010000001.1"/>
</dbReference>
<name>A0ABQ4C1L5_9ACTN</name>
<accession>A0ABQ4C1L5</accession>
<sequence>MEAPSAIARTSVELWSALASRYGLDAAGYDRELVDEIGAVLGLPAGDVGEALKTHGVTVEALLHAVLVCLASFAAMVRDLLALYETAAAGRADHPNLLVEYDFGARRPPLAFDLETFRSWAAVTAKATRALPARVWSDDQLWRLNATLRNADRGSLTRTRAAAEWAREYQAGAWPASVPALTRTGRAGLDDLLRGARAVAVDVLRRCRAMSTDRIDLRRRAGGGQAEGDPVTLDPRRRMDDGEAEGDLATLANVDRDSWLGELVDALDRVADRARTDPGLDTVVLERELSAVFESAPTTRSWVEQPEKVLVELLSLPAWNRRHDLYAAWVLTQIVGAAGPKRCKLHSTTDGRLSFSFRGSHVATIATPNHGPVAVWAELRTPSAHLVGKGRKSAIQPDYTLLKAPVTESVSALAVVECKQCRRAGSANFAAALQDYAAGHPTARVLLVNHGPARKSILDRVALVERPRCAIVAHLRADEAAAKAQFSSWLCDALGLVQQNGAFAQESERSEAGSPWATIKLEWSDRPTDLDLHVAVGGPPATIVSYEMPGALDSPPFARLDQDITTGYGPESVSVARPSRLLVSVDRFSNDGTFSTSDARVSLRTPKAEVIVRYSPSDNGDEKTWLVAEVHQDGTVIV</sequence>
<proteinExistence type="predicted"/>
<comment type="caution">
    <text evidence="2">The sequence shown here is derived from an EMBL/GenBank/DDBJ whole genome shotgun (WGS) entry which is preliminary data.</text>
</comment>
<gene>
    <name evidence="2" type="ORF">Air01nite_27670</name>
</gene>
<protein>
    <recommendedName>
        <fullName evidence="4">Restriction endonuclease</fullName>
    </recommendedName>
</protein>
<feature type="region of interest" description="Disordered" evidence="1">
    <location>
        <begin position="219"/>
        <end position="240"/>
    </location>
</feature>
<evidence type="ECO:0000256" key="1">
    <source>
        <dbReference type="SAM" id="MobiDB-lite"/>
    </source>
</evidence>
<reference evidence="2 3" key="1">
    <citation type="submission" date="2021-01" db="EMBL/GenBank/DDBJ databases">
        <title>Whole genome shotgun sequence of Asanoa iriomotensis NBRC 100142.</title>
        <authorList>
            <person name="Komaki H."/>
            <person name="Tamura T."/>
        </authorList>
    </citation>
    <scope>NUCLEOTIDE SEQUENCE [LARGE SCALE GENOMIC DNA]</scope>
    <source>
        <strain evidence="2 3">NBRC 100142</strain>
    </source>
</reference>
<evidence type="ECO:0000313" key="2">
    <source>
        <dbReference type="EMBL" id="GIF56672.1"/>
    </source>
</evidence>
<dbReference type="Proteomes" id="UP000624325">
    <property type="component" value="Unassembled WGS sequence"/>
</dbReference>
<keyword evidence="3" id="KW-1185">Reference proteome</keyword>
<dbReference type="EMBL" id="BONC01000016">
    <property type="protein sequence ID" value="GIF56672.1"/>
    <property type="molecule type" value="Genomic_DNA"/>
</dbReference>
<evidence type="ECO:0008006" key="4">
    <source>
        <dbReference type="Google" id="ProtNLM"/>
    </source>
</evidence>